<evidence type="ECO:0000256" key="4">
    <source>
        <dbReference type="ARBA" id="ARBA00015377"/>
    </source>
</evidence>
<keyword evidence="12" id="KW-0732">Signal</keyword>
<dbReference type="GO" id="GO:0006281">
    <property type="term" value="P:DNA repair"/>
    <property type="evidence" value="ECO:0007669"/>
    <property type="project" value="UniProtKB-KW"/>
</dbReference>
<dbReference type="InterPro" id="IPR036388">
    <property type="entry name" value="WH-like_DNA-bd_sf"/>
</dbReference>
<evidence type="ECO:0000256" key="11">
    <source>
        <dbReference type="ARBA" id="ARBA00049348"/>
    </source>
</evidence>
<dbReference type="InterPro" id="IPR036217">
    <property type="entry name" value="MethylDNA_cys_MeTrfase_DNAb"/>
</dbReference>
<keyword evidence="7" id="KW-0227">DNA damage</keyword>
<dbReference type="GO" id="GO:0032259">
    <property type="term" value="P:methylation"/>
    <property type="evidence" value="ECO:0007669"/>
    <property type="project" value="UniProtKB-KW"/>
</dbReference>
<evidence type="ECO:0000256" key="9">
    <source>
        <dbReference type="ARBA" id="ARBA00030795"/>
    </source>
</evidence>
<dbReference type="RefSeq" id="XP_013238029.1">
    <property type="nucleotide sequence ID" value="XM_013382575.1"/>
</dbReference>
<evidence type="ECO:0000256" key="7">
    <source>
        <dbReference type="ARBA" id="ARBA00022763"/>
    </source>
</evidence>
<comment type="catalytic activity">
    <reaction evidence="1">
        <text>a 4-O-methyl-thymidine in DNA + L-cysteinyl-[protein] = a thymidine in DNA + S-methyl-L-cysteinyl-[protein]</text>
        <dbReference type="Rhea" id="RHEA:53428"/>
        <dbReference type="Rhea" id="RHEA-COMP:10131"/>
        <dbReference type="Rhea" id="RHEA-COMP:10132"/>
        <dbReference type="Rhea" id="RHEA-COMP:13555"/>
        <dbReference type="Rhea" id="RHEA-COMP:13556"/>
        <dbReference type="ChEBI" id="CHEBI:29950"/>
        <dbReference type="ChEBI" id="CHEBI:82612"/>
        <dbReference type="ChEBI" id="CHEBI:137386"/>
        <dbReference type="ChEBI" id="CHEBI:137387"/>
        <dbReference type="EC" id="2.1.1.63"/>
    </reaction>
</comment>
<evidence type="ECO:0000313" key="14">
    <source>
        <dbReference type="EMBL" id="KGG51602.1"/>
    </source>
</evidence>
<evidence type="ECO:0000256" key="2">
    <source>
        <dbReference type="ARBA" id="ARBA00008711"/>
    </source>
</evidence>
<dbReference type="InterPro" id="IPR014048">
    <property type="entry name" value="MethylDNA_cys_MeTrfase_DNA-bd"/>
</dbReference>
<evidence type="ECO:0000256" key="8">
    <source>
        <dbReference type="ARBA" id="ARBA00023204"/>
    </source>
</evidence>
<dbReference type="InterPro" id="IPR036631">
    <property type="entry name" value="MGMT_N_sf"/>
</dbReference>
<sequence>MDSFALKVAMLASFYQTTIATPFGEMAAVCSATHLLALMFKDMKNVHKKIRQIGKCLGFDPSQLEETKTELTMDLQSQIDGFFKGSARKFCVPVLLTGSLFQQRTYRCLVEAARFGERISYSALARKVSGNEASRRAVALALGCNPILLVIPCHRVLPSNIVKGIGGFAAGVQRKQELLRLEERIA</sequence>
<dbReference type="EMBL" id="JMKJ01000233">
    <property type="protein sequence ID" value="KGG51602.1"/>
    <property type="molecule type" value="Genomic_DNA"/>
</dbReference>
<comment type="caution">
    <text evidence="14">The sequence shown here is derived from an EMBL/GenBank/DDBJ whole genome shotgun (WGS) entry which is preliminary data.</text>
</comment>
<dbReference type="EC" id="2.1.1.63" evidence="3"/>
<keyword evidence="8" id="KW-0234">DNA repair</keyword>
<dbReference type="SUPFAM" id="SSF53155">
    <property type="entry name" value="Methylated DNA-protein cysteine methyltransferase domain"/>
    <property type="match status" value="1"/>
</dbReference>
<gene>
    <name evidence="14" type="ORF">DI09_30p180</name>
</gene>
<protein>
    <recommendedName>
        <fullName evidence="4">Methylated-DNA--protein-cysteine methyltransferase</fullName>
        <ecNumber evidence="3">2.1.1.63</ecNumber>
    </recommendedName>
    <alternativeName>
        <fullName evidence="9">6-O-methylguanine-DNA methyltransferase</fullName>
    </alternativeName>
    <alternativeName>
        <fullName evidence="10">O-6-methylguanine-DNA-alkyltransferase</fullName>
    </alternativeName>
</protein>
<comment type="similarity">
    <text evidence="2">Belongs to the MGMT family.</text>
</comment>
<evidence type="ECO:0000256" key="12">
    <source>
        <dbReference type="SAM" id="SignalP"/>
    </source>
</evidence>
<evidence type="ECO:0000256" key="5">
    <source>
        <dbReference type="ARBA" id="ARBA00022603"/>
    </source>
</evidence>
<dbReference type="GeneID" id="25259508"/>
<dbReference type="OrthoDB" id="1907495at2759"/>
<organism evidence="14 15">
    <name type="scientific">Mitosporidium daphniae</name>
    <dbReference type="NCBI Taxonomy" id="1485682"/>
    <lineage>
        <taxon>Eukaryota</taxon>
        <taxon>Fungi</taxon>
        <taxon>Fungi incertae sedis</taxon>
        <taxon>Microsporidia</taxon>
        <taxon>Mitosporidium</taxon>
    </lineage>
</organism>
<keyword evidence="5" id="KW-0489">Methyltransferase</keyword>
<keyword evidence="15" id="KW-1185">Reference proteome</keyword>
<dbReference type="InterPro" id="IPR001497">
    <property type="entry name" value="MethylDNA_cys_MeTrfase_AS"/>
</dbReference>
<dbReference type="NCBIfam" id="TIGR00589">
    <property type="entry name" value="ogt"/>
    <property type="match status" value="1"/>
</dbReference>
<dbReference type="AlphaFoldDB" id="A0A098VRE2"/>
<evidence type="ECO:0000256" key="10">
    <source>
        <dbReference type="ARBA" id="ARBA00031621"/>
    </source>
</evidence>
<accession>A0A098VRE2</accession>
<feature type="domain" description="Methylated-DNA-[protein]-cysteine S-methyltransferase DNA binding" evidence="13">
    <location>
        <begin position="101"/>
        <end position="183"/>
    </location>
</feature>
<dbReference type="HOGENOM" id="CLU_000445_52_2_1"/>
<dbReference type="SUPFAM" id="SSF46767">
    <property type="entry name" value="Methylated DNA-protein cysteine methyltransferase, C-terminal domain"/>
    <property type="match status" value="1"/>
</dbReference>
<evidence type="ECO:0000256" key="1">
    <source>
        <dbReference type="ARBA" id="ARBA00001286"/>
    </source>
</evidence>
<proteinExistence type="inferred from homology"/>
<dbReference type="Proteomes" id="UP000029725">
    <property type="component" value="Unassembled WGS sequence"/>
</dbReference>
<name>A0A098VRE2_9MICR</name>
<dbReference type="PROSITE" id="PS00374">
    <property type="entry name" value="MGMT"/>
    <property type="match status" value="1"/>
</dbReference>
<reference evidence="14 15" key="1">
    <citation type="submission" date="2014-04" db="EMBL/GenBank/DDBJ databases">
        <title>A new species of microsporidia sheds light on the evolution of extreme parasitism.</title>
        <authorList>
            <person name="Haag K.L."/>
            <person name="James T.Y."/>
            <person name="Larsson R."/>
            <person name="Schaer T.M."/>
            <person name="Refardt D."/>
            <person name="Pombert J.-F."/>
            <person name="Ebert D."/>
        </authorList>
    </citation>
    <scope>NUCLEOTIDE SEQUENCE [LARGE SCALE GENOMIC DNA]</scope>
    <source>
        <strain evidence="14 15">UGP3</strain>
        <tissue evidence="14">Spores</tissue>
    </source>
</reference>
<feature type="chain" id="PRO_5001941951" description="Methylated-DNA--protein-cysteine methyltransferase" evidence="12">
    <location>
        <begin position="21"/>
        <end position="186"/>
    </location>
</feature>
<dbReference type="PANTHER" id="PTHR10815:SF13">
    <property type="entry name" value="METHYLATED-DNA--PROTEIN-CYSTEINE METHYLTRANSFERASE"/>
    <property type="match status" value="1"/>
</dbReference>
<feature type="signal peptide" evidence="12">
    <location>
        <begin position="1"/>
        <end position="20"/>
    </location>
</feature>
<evidence type="ECO:0000259" key="13">
    <source>
        <dbReference type="Pfam" id="PF01035"/>
    </source>
</evidence>
<evidence type="ECO:0000256" key="6">
    <source>
        <dbReference type="ARBA" id="ARBA00022679"/>
    </source>
</evidence>
<dbReference type="Gene3D" id="3.30.160.70">
    <property type="entry name" value="Methylated DNA-protein cysteine methyltransferase domain"/>
    <property type="match status" value="1"/>
</dbReference>
<dbReference type="VEuPathDB" id="MicrosporidiaDB:DI09_30p180"/>
<dbReference type="GO" id="GO:0003908">
    <property type="term" value="F:methylated-DNA-[protein]-cysteine S-methyltransferase activity"/>
    <property type="evidence" value="ECO:0007669"/>
    <property type="project" value="UniProtKB-EC"/>
</dbReference>
<keyword evidence="6 14" id="KW-0808">Transferase</keyword>
<dbReference type="PANTHER" id="PTHR10815">
    <property type="entry name" value="METHYLATED-DNA--PROTEIN-CYSTEINE METHYLTRANSFERASE"/>
    <property type="match status" value="1"/>
</dbReference>
<dbReference type="Pfam" id="PF01035">
    <property type="entry name" value="DNA_binding_1"/>
    <property type="match status" value="1"/>
</dbReference>
<dbReference type="Gene3D" id="1.10.10.10">
    <property type="entry name" value="Winged helix-like DNA-binding domain superfamily/Winged helix DNA-binding domain"/>
    <property type="match status" value="1"/>
</dbReference>
<evidence type="ECO:0000256" key="3">
    <source>
        <dbReference type="ARBA" id="ARBA00011918"/>
    </source>
</evidence>
<comment type="catalytic activity">
    <reaction evidence="11">
        <text>a 6-O-methyl-2'-deoxyguanosine in DNA + L-cysteinyl-[protein] = S-methyl-L-cysteinyl-[protein] + a 2'-deoxyguanosine in DNA</text>
        <dbReference type="Rhea" id="RHEA:24000"/>
        <dbReference type="Rhea" id="RHEA-COMP:10131"/>
        <dbReference type="Rhea" id="RHEA-COMP:10132"/>
        <dbReference type="Rhea" id="RHEA-COMP:11367"/>
        <dbReference type="Rhea" id="RHEA-COMP:11368"/>
        <dbReference type="ChEBI" id="CHEBI:29950"/>
        <dbReference type="ChEBI" id="CHEBI:82612"/>
        <dbReference type="ChEBI" id="CHEBI:85445"/>
        <dbReference type="ChEBI" id="CHEBI:85448"/>
        <dbReference type="EC" id="2.1.1.63"/>
    </reaction>
</comment>
<dbReference type="CDD" id="cd06445">
    <property type="entry name" value="ATase"/>
    <property type="match status" value="1"/>
</dbReference>
<evidence type="ECO:0000313" key="15">
    <source>
        <dbReference type="Proteomes" id="UP000029725"/>
    </source>
</evidence>